<keyword evidence="3 6" id="KW-0732">Signal</keyword>
<dbReference type="SUPFAM" id="SSF50494">
    <property type="entry name" value="Trypsin-like serine proteases"/>
    <property type="match status" value="1"/>
</dbReference>
<evidence type="ECO:0000256" key="1">
    <source>
        <dbReference type="ARBA" id="ARBA00008764"/>
    </source>
</evidence>
<dbReference type="GO" id="GO:0004252">
    <property type="term" value="F:serine-type endopeptidase activity"/>
    <property type="evidence" value="ECO:0007669"/>
    <property type="project" value="InterPro"/>
</dbReference>
<dbReference type="EC" id="3.4.21.-" evidence="6"/>
<dbReference type="Proteomes" id="UP000754883">
    <property type="component" value="Unassembled WGS sequence"/>
</dbReference>
<feature type="domain" description="Peptidase S1" evidence="7">
    <location>
        <begin position="98"/>
        <end position="278"/>
    </location>
</feature>
<dbReference type="InterPro" id="IPR001254">
    <property type="entry name" value="Trypsin_dom"/>
</dbReference>
<dbReference type="EMBL" id="CABFNO020001560">
    <property type="protein sequence ID" value="CAH0002591.1"/>
    <property type="molecule type" value="Genomic_DNA"/>
</dbReference>
<keyword evidence="9" id="KW-1185">Reference proteome</keyword>
<evidence type="ECO:0000259" key="7">
    <source>
        <dbReference type="Pfam" id="PF00089"/>
    </source>
</evidence>
<dbReference type="InterPro" id="IPR043504">
    <property type="entry name" value="Peptidase_S1_PA_chymotrypsin"/>
</dbReference>
<evidence type="ECO:0000256" key="2">
    <source>
        <dbReference type="ARBA" id="ARBA00022670"/>
    </source>
</evidence>
<proteinExistence type="inferred from homology"/>
<comment type="caution">
    <text evidence="8">The sequence shown here is derived from an EMBL/GenBank/DDBJ whole genome shotgun (WGS) entry which is preliminary data.</text>
</comment>
<feature type="signal peptide" evidence="6">
    <location>
        <begin position="1"/>
        <end position="19"/>
    </location>
</feature>
<dbReference type="PRINTS" id="PR00839">
    <property type="entry name" value="V8PROTEASE"/>
</dbReference>
<gene>
    <name evidence="8" type="ORF">CBYS24578_00002144</name>
</gene>
<name>A0A9N9UWQ2_9HYPO</name>
<evidence type="ECO:0000256" key="4">
    <source>
        <dbReference type="ARBA" id="ARBA00022801"/>
    </source>
</evidence>
<dbReference type="PANTHER" id="PTHR15462">
    <property type="entry name" value="SERINE PROTEASE"/>
    <property type="match status" value="1"/>
</dbReference>
<dbReference type="InterPro" id="IPR009003">
    <property type="entry name" value="Peptidase_S1_PA"/>
</dbReference>
<evidence type="ECO:0000256" key="6">
    <source>
        <dbReference type="RuleBase" id="RU004296"/>
    </source>
</evidence>
<keyword evidence="4 6" id="KW-0378">Hydrolase</keyword>
<evidence type="ECO:0000256" key="5">
    <source>
        <dbReference type="ARBA" id="ARBA00022825"/>
    </source>
</evidence>
<comment type="similarity">
    <text evidence="1 6">Belongs to the peptidase S1B family.</text>
</comment>
<dbReference type="OrthoDB" id="10037376at2759"/>
<protein>
    <recommendedName>
        <fullName evidence="6">Serine protease</fullName>
        <ecNumber evidence="6">3.4.21.-</ecNumber>
    </recommendedName>
</protein>
<sequence length="305" mass="32815">MTGLLSSVVTALLLSKAAATPVAPEVKISNLLGYDPSFVRPLLADDIIPEITYLTAEDIAQNATLSDIEPLIPEGSASIDVNKRYINGADDRYLYSDTSYPWAATGKLYWSNGVWCSGALVGPRHVLTAKHCLTSGATGYFAPGFDNGARFGEGVVTVAVTTDIEWGTPCGWKGDWAILIIDRRLGDERGYFGAKYPDASLVDQPIFNHIGYPGDRDSGNRPYRTNGNTVQSFRAWDCDSTGPFYTDTDTMGGQSGGPHWQNVNGSPYIWGTLSVTFGSGTVAWAGWGSGDGMVSTIGRLRTEYP</sequence>
<dbReference type="InterPro" id="IPR008256">
    <property type="entry name" value="Peptidase_S1B"/>
</dbReference>
<organism evidence="8 9">
    <name type="scientific">Clonostachys byssicola</name>
    <dbReference type="NCBI Taxonomy" id="160290"/>
    <lineage>
        <taxon>Eukaryota</taxon>
        <taxon>Fungi</taxon>
        <taxon>Dikarya</taxon>
        <taxon>Ascomycota</taxon>
        <taxon>Pezizomycotina</taxon>
        <taxon>Sordariomycetes</taxon>
        <taxon>Hypocreomycetidae</taxon>
        <taxon>Hypocreales</taxon>
        <taxon>Bionectriaceae</taxon>
        <taxon>Clonostachys</taxon>
    </lineage>
</organism>
<accession>A0A9N9UWQ2</accession>
<dbReference type="AlphaFoldDB" id="A0A9N9UWQ2"/>
<reference evidence="9" key="1">
    <citation type="submission" date="2019-06" db="EMBL/GenBank/DDBJ databases">
        <authorList>
            <person name="Broberg M."/>
        </authorList>
    </citation>
    <scope>NUCLEOTIDE SEQUENCE [LARGE SCALE GENOMIC DNA]</scope>
</reference>
<dbReference type="InterPro" id="IPR050966">
    <property type="entry name" value="Glutamyl_endopeptidase"/>
</dbReference>
<evidence type="ECO:0000313" key="8">
    <source>
        <dbReference type="EMBL" id="CAH0002591.1"/>
    </source>
</evidence>
<dbReference type="Pfam" id="PF00089">
    <property type="entry name" value="Trypsin"/>
    <property type="match status" value="1"/>
</dbReference>
<dbReference type="Gene3D" id="2.40.10.10">
    <property type="entry name" value="Trypsin-like serine proteases"/>
    <property type="match status" value="2"/>
</dbReference>
<evidence type="ECO:0000256" key="3">
    <source>
        <dbReference type="ARBA" id="ARBA00022729"/>
    </source>
</evidence>
<reference evidence="8 9" key="2">
    <citation type="submission" date="2021-10" db="EMBL/GenBank/DDBJ databases">
        <authorList>
            <person name="Piombo E."/>
        </authorList>
    </citation>
    <scope>NUCLEOTIDE SEQUENCE [LARGE SCALE GENOMIC DNA]</scope>
</reference>
<dbReference type="GO" id="GO:0006508">
    <property type="term" value="P:proteolysis"/>
    <property type="evidence" value="ECO:0007669"/>
    <property type="project" value="UniProtKB-KW"/>
</dbReference>
<evidence type="ECO:0000313" key="9">
    <source>
        <dbReference type="Proteomes" id="UP000754883"/>
    </source>
</evidence>
<feature type="chain" id="PRO_5040541734" description="Serine protease" evidence="6">
    <location>
        <begin position="20"/>
        <end position="305"/>
    </location>
</feature>
<keyword evidence="2 6" id="KW-0645">Protease</keyword>
<keyword evidence="5 6" id="KW-0720">Serine protease</keyword>
<dbReference type="PANTHER" id="PTHR15462:SF8">
    <property type="entry name" value="SERINE PROTEASE"/>
    <property type="match status" value="1"/>
</dbReference>